<dbReference type="OrthoDB" id="1106094at2759"/>
<protein>
    <submittedName>
        <fullName evidence="3">Membrane protein insertion efficiency factor like</fullName>
    </submittedName>
</protein>
<reference evidence="3 4" key="1">
    <citation type="submission" date="2017-07" db="EMBL/GenBank/DDBJ databases">
        <title>An improved, manually edited Actinidia chinensis var. chinensis (kiwifruit) genome highlights the challenges associated with draft genomes and gene prediction in plants.</title>
        <authorList>
            <person name="Pilkington S."/>
            <person name="Crowhurst R."/>
            <person name="Hilario E."/>
            <person name="Nardozza S."/>
            <person name="Fraser L."/>
            <person name="Peng Y."/>
            <person name="Gunaseelan K."/>
            <person name="Simpson R."/>
            <person name="Tahir J."/>
            <person name="Deroles S."/>
            <person name="Templeton K."/>
            <person name="Luo Z."/>
            <person name="Davy M."/>
            <person name="Cheng C."/>
            <person name="Mcneilage M."/>
            <person name="Scaglione D."/>
            <person name="Liu Y."/>
            <person name="Zhang Q."/>
            <person name="Datson P."/>
            <person name="De Silva N."/>
            <person name="Gardiner S."/>
            <person name="Bassett H."/>
            <person name="Chagne D."/>
            <person name="Mccallum J."/>
            <person name="Dzierzon H."/>
            <person name="Deng C."/>
            <person name="Wang Y.-Y."/>
            <person name="Barron N."/>
            <person name="Manako K."/>
            <person name="Bowen J."/>
            <person name="Foster T."/>
            <person name="Erridge Z."/>
            <person name="Tiffin H."/>
            <person name="Waite C."/>
            <person name="Davies K."/>
            <person name="Grierson E."/>
            <person name="Laing W."/>
            <person name="Kirk R."/>
            <person name="Chen X."/>
            <person name="Wood M."/>
            <person name="Montefiori M."/>
            <person name="Brummell D."/>
            <person name="Schwinn K."/>
            <person name="Catanach A."/>
            <person name="Fullerton C."/>
            <person name="Li D."/>
            <person name="Meiyalaghan S."/>
            <person name="Nieuwenhuizen N."/>
            <person name="Read N."/>
            <person name="Prakash R."/>
            <person name="Hunter D."/>
            <person name="Zhang H."/>
            <person name="Mckenzie M."/>
            <person name="Knabel M."/>
            <person name="Harris A."/>
            <person name="Allan A."/>
            <person name="Chen A."/>
            <person name="Janssen B."/>
            <person name="Plunkett B."/>
            <person name="Dwamena C."/>
            <person name="Voogd C."/>
            <person name="Leif D."/>
            <person name="Lafferty D."/>
            <person name="Souleyre E."/>
            <person name="Varkonyi-Gasic E."/>
            <person name="Gambi F."/>
            <person name="Hanley J."/>
            <person name="Yao J.-L."/>
            <person name="Cheung J."/>
            <person name="David K."/>
            <person name="Warren B."/>
            <person name="Marsh K."/>
            <person name="Snowden K."/>
            <person name="Lin-Wang K."/>
            <person name="Brian L."/>
            <person name="Martinez-Sanchez M."/>
            <person name="Wang M."/>
            <person name="Ileperuma N."/>
            <person name="Macnee N."/>
            <person name="Campin R."/>
            <person name="Mcatee P."/>
            <person name="Drummond R."/>
            <person name="Espley R."/>
            <person name="Ireland H."/>
            <person name="Wu R."/>
            <person name="Atkinson R."/>
            <person name="Karunairetnam S."/>
            <person name="Bulley S."/>
            <person name="Chunkath S."/>
            <person name="Hanley Z."/>
            <person name="Storey R."/>
            <person name="Thrimawithana A."/>
            <person name="Thomson S."/>
            <person name="David C."/>
            <person name="Testolin R."/>
        </authorList>
    </citation>
    <scope>NUCLEOTIDE SEQUENCE [LARGE SCALE GENOMIC DNA]</scope>
    <source>
        <strain evidence="4">cv. Red5</strain>
        <tissue evidence="3">Young leaf</tissue>
    </source>
</reference>
<keyword evidence="2" id="KW-0812">Transmembrane</keyword>
<keyword evidence="2" id="KW-1133">Transmembrane helix</keyword>
<feature type="compositionally biased region" description="Gly residues" evidence="1">
    <location>
        <begin position="11"/>
        <end position="20"/>
    </location>
</feature>
<dbReference type="OMA" id="DSERCTK"/>
<dbReference type="PANTHER" id="PTHR37199:SF2">
    <property type="entry name" value="MEMBRANE LIPOPROTEIN"/>
    <property type="match status" value="1"/>
</dbReference>
<dbReference type="AlphaFoldDB" id="A0A2R6P347"/>
<accession>A0A2R6P347</accession>
<evidence type="ECO:0000313" key="3">
    <source>
        <dbReference type="EMBL" id="PSR84707.1"/>
    </source>
</evidence>
<feature type="transmembrane region" description="Helical" evidence="2">
    <location>
        <begin position="25"/>
        <end position="45"/>
    </location>
</feature>
<name>A0A2R6P347_ACTCC</name>
<reference evidence="4" key="2">
    <citation type="journal article" date="2018" name="BMC Genomics">
        <title>A manually annotated Actinidia chinensis var. chinensis (kiwifruit) genome highlights the challenges associated with draft genomes and gene prediction in plants.</title>
        <authorList>
            <person name="Pilkington S.M."/>
            <person name="Crowhurst R."/>
            <person name="Hilario E."/>
            <person name="Nardozza S."/>
            <person name="Fraser L."/>
            <person name="Peng Y."/>
            <person name="Gunaseelan K."/>
            <person name="Simpson R."/>
            <person name="Tahir J."/>
            <person name="Deroles S.C."/>
            <person name="Templeton K."/>
            <person name="Luo Z."/>
            <person name="Davy M."/>
            <person name="Cheng C."/>
            <person name="McNeilage M."/>
            <person name="Scaglione D."/>
            <person name="Liu Y."/>
            <person name="Zhang Q."/>
            <person name="Datson P."/>
            <person name="De Silva N."/>
            <person name="Gardiner S.E."/>
            <person name="Bassett H."/>
            <person name="Chagne D."/>
            <person name="McCallum J."/>
            <person name="Dzierzon H."/>
            <person name="Deng C."/>
            <person name="Wang Y.Y."/>
            <person name="Barron L."/>
            <person name="Manako K."/>
            <person name="Bowen J."/>
            <person name="Foster T.M."/>
            <person name="Erridge Z.A."/>
            <person name="Tiffin H."/>
            <person name="Waite C.N."/>
            <person name="Davies K.M."/>
            <person name="Grierson E.P."/>
            <person name="Laing W.A."/>
            <person name="Kirk R."/>
            <person name="Chen X."/>
            <person name="Wood M."/>
            <person name="Montefiori M."/>
            <person name="Brummell D.A."/>
            <person name="Schwinn K.E."/>
            <person name="Catanach A."/>
            <person name="Fullerton C."/>
            <person name="Li D."/>
            <person name="Meiyalaghan S."/>
            <person name="Nieuwenhuizen N."/>
            <person name="Read N."/>
            <person name="Prakash R."/>
            <person name="Hunter D."/>
            <person name="Zhang H."/>
            <person name="McKenzie M."/>
            <person name="Knabel M."/>
            <person name="Harris A."/>
            <person name="Allan A.C."/>
            <person name="Gleave A."/>
            <person name="Chen A."/>
            <person name="Janssen B.J."/>
            <person name="Plunkett B."/>
            <person name="Ampomah-Dwamena C."/>
            <person name="Voogd C."/>
            <person name="Leif D."/>
            <person name="Lafferty D."/>
            <person name="Souleyre E.J.F."/>
            <person name="Varkonyi-Gasic E."/>
            <person name="Gambi F."/>
            <person name="Hanley J."/>
            <person name="Yao J.L."/>
            <person name="Cheung J."/>
            <person name="David K.M."/>
            <person name="Warren B."/>
            <person name="Marsh K."/>
            <person name="Snowden K.C."/>
            <person name="Lin-Wang K."/>
            <person name="Brian L."/>
            <person name="Martinez-Sanchez M."/>
            <person name="Wang M."/>
            <person name="Ileperuma N."/>
            <person name="Macnee N."/>
            <person name="Campin R."/>
            <person name="McAtee P."/>
            <person name="Drummond R.S.M."/>
            <person name="Espley R.V."/>
            <person name="Ireland H.S."/>
            <person name="Wu R."/>
            <person name="Atkinson R.G."/>
            <person name="Karunairetnam S."/>
            <person name="Bulley S."/>
            <person name="Chunkath S."/>
            <person name="Hanley Z."/>
            <person name="Storey R."/>
            <person name="Thrimawithana A.H."/>
            <person name="Thomson S."/>
            <person name="David C."/>
            <person name="Testolin R."/>
            <person name="Huang H."/>
            <person name="Hellens R.P."/>
            <person name="Schaffer R.J."/>
        </authorList>
    </citation>
    <scope>NUCLEOTIDE SEQUENCE [LARGE SCALE GENOMIC DNA]</scope>
    <source>
        <strain evidence="4">cv. Red5</strain>
    </source>
</reference>
<dbReference type="InParanoid" id="A0A2R6P347"/>
<feature type="region of interest" description="Disordered" evidence="1">
    <location>
        <begin position="1"/>
        <end position="20"/>
    </location>
</feature>
<proteinExistence type="predicted"/>
<dbReference type="PANTHER" id="PTHR37199">
    <property type="entry name" value="TRANSMEMBRANE PROTEIN"/>
    <property type="match status" value="1"/>
</dbReference>
<organism evidence="3 4">
    <name type="scientific">Actinidia chinensis var. chinensis</name>
    <name type="common">Chinese soft-hair kiwi</name>
    <dbReference type="NCBI Taxonomy" id="1590841"/>
    <lineage>
        <taxon>Eukaryota</taxon>
        <taxon>Viridiplantae</taxon>
        <taxon>Streptophyta</taxon>
        <taxon>Embryophyta</taxon>
        <taxon>Tracheophyta</taxon>
        <taxon>Spermatophyta</taxon>
        <taxon>Magnoliopsida</taxon>
        <taxon>eudicotyledons</taxon>
        <taxon>Gunneridae</taxon>
        <taxon>Pentapetalae</taxon>
        <taxon>asterids</taxon>
        <taxon>Ericales</taxon>
        <taxon>Actinidiaceae</taxon>
        <taxon>Actinidia</taxon>
    </lineage>
</organism>
<evidence type="ECO:0000313" key="4">
    <source>
        <dbReference type="Proteomes" id="UP000241394"/>
    </source>
</evidence>
<comment type="caution">
    <text evidence="3">The sequence shown here is derived from an EMBL/GenBank/DDBJ whole genome shotgun (WGS) entry which is preliminary data.</text>
</comment>
<evidence type="ECO:0000256" key="2">
    <source>
        <dbReference type="SAM" id="Phobius"/>
    </source>
</evidence>
<sequence length="76" mass="7637">MAREWKEVITGNGGGDGGGRSDVCLVVWVVLFTFTMISILIFSCADGASRDKASAEDSSHVYGSGCAAGCGAACGG</sequence>
<keyword evidence="4" id="KW-1185">Reference proteome</keyword>
<dbReference type="Gramene" id="PSR84707">
    <property type="protein sequence ID" value="PSR84707"/>
    <property type="gene ID" value="CEY00_Acc21831"/>
</dbReference>
<dbReference type="EMBL" id="NKQK01000029">
    <property type="protein sequence ID" value="PSR84707.1"/>
    <property type="molecule type" value="Genomic_DNA"/>
</dbReference>
<dbReference type="Proteomes" id="UP000241394">
    <property type="component" value="Chromosome LG29"/>
</dbReference>
<gene>
    <name evidence="3" type="ORF">CEY00_Acc21831</name>
</gene>
<keyword evidence="2" id="KW-0472">Membrane</keyword>
<evidence type="ECO:0000256" key="1">
    <source>
        <dbReference type="SAM" id="MobiDB-lite"/>
    </source>
</evidence>